<dbReference type="Pfam" id="PF13523">
    <property type="entry name" value="Acetyltransf_8"/>
    <property type="match status" value="1"/>
</dbReference>
<dbReference type="PANTHER" id="PTHR31438">
    <property type="entry name" value="LYSINE N-ACYLTRANSFERASE C17G9.06C-RELATED"/>
    <property type="match status" value="1"/>
</dbReference>
<dbReference type="SMART" id="SM01006">
    <property type="entry name" value="AlcB"/>
    <property type="match status" value="1"/>
</dbReference>
<evidence type="ECO:0000313" key="4">
    <source>
        <dbReference type="Proteomes" id="UP000645257"/>
    </source>
</evidence>
<dbReference type="InterPro" id="IPR016181">
    <property type="entry name" value="Acyl_CoA_acyltransferase"/>
</dbReference>
<dbReference type="InterPro" id="IPR019432">
    <property type="entry name" value="Acyltransferase_MbtK/IucB-like"/>
</dbReference>
<keyword evidence="4" id="KW-1185">Reference proteome</keyword>
<evidence type="ECO:0000313" key="3">
    <source>
        <dbReference type="EMBL" id="GGY20166.1"/>
    </source>
</evidence>
<organism evidence="3 4">
    <name type="scientific">Paludibacterium paludis</name>
    <dbReference type="NCBI Taxonomy" id="1225769"/>
    <lineage>
        <taxon>Bacteria</taxon>
        <taxon>Pseudomonadati</taxon>
        <taxon>Pseudomonadota</taxon>
        <taxon>Betaproteobacteria</taxon>
        <taxon>Neisseriales</taxon>
        <taxon>Chromobacteriaceae</taxon>
        <taxon>Paludibacterium</taxon>
    </lineage>
</organism>
<reference evidence="3" key="1">
    <citation type="journal article" date="2014" name="Int. J. Syst. Evol. Microbiol.">
        <title>Complete genome sequence of Corynebacterium casei LMG S-19264T (=DSM 44701T), isolated from a smear-ripened cheese.</title>
        <authorList>
            <consortium name="US DOE Joint Genome Institute (JGI-PGF)"/>
            <person name="Walter F."/>
            <person name="Albersmeier A."/>
            <person name="Kalinowski J."/>
            <person name="Ruckert C."/>
        </authorList>
    </citation>
    <scope>NUCLEOTIDE SEQUENCE</scope>
    <source>
        <strain evidence="3">KCTC 32182</strain>
    </source>
</reference>
<proteinExistence type="predicted"/>
<dbReference type="RefSeq" id="WP_189534732.1">
    <property type="nucleotide sequence ID" value="NZ_BMYX01000014.1"/>
</dbReference>
<comment type="pathway">
    <text evidence="1">Siderophore biosynthesis.</text>
</comment>
<accession>A0A918P4Y5</accession>
<sequence length="190" mass="21766">MNPVEFEHHYPDVGTMRLRGLDLPGDANLLHDWVNRDHARFWGMQGTSLEDVLDNYRKLQESGHAQAYLGWLGDQPAFLLEVYDPGHDIVGQHYPVEPGDVGMHFLTAPPTRHTPGFTRAVISTILAFLFRHPATQRVVVEPDVRNARIHPLNRWAGFVYEREIPLPHKQAHLAFCQRRHFLATQDKGTP</sequence>
<evidence type="ECO:0000259" key="2">
    <source>
        <dbReference type="SMART" id="SM01006"/>
    </source>
</evidence>
<comment type="caution">
    <text evidence="3">The sequence shown here is derived from an EMBL/GenBank/DDBJ whole genome shotgun (WGS) entry which is preliminary data.</text>
</comment>
<dbReference type="EMBL" id="BMYX01000014">
    <property type="protein sequence ID" value="GGY20166.1"/>
    <property type="molecule type" value="Genomic_DNA"/>
</dbReference>
<dbReference type="GO" id="GO:0019290">
    <property type="term" value="P:siderophore biosynthetic process"/>
    <property type="evidence" value="ECO:0007669"/>
    <property type="project" value="InterPro"/>
</dbReference>
<reference evidence="3" key="2">
    <citation type="submission" date="2020-09" db="EMBL/GenBank/DDBJ databases">
        <authorList>
            <person name="Sun Q."/>
            <person name="Kim S."/>
        </authorList>
    </citation>
    <scope>NUCLEOTIDE SEQUENCE</scope>
    <source>
        <strain evidence="3">KCTC 32182</strain>
    </source>
</reference>
<feature type="domain" description="Acyltransferase MbtK/IucB-like conserved" evidence="2">
    <location>
        <begin position="19"/>
        <end position="66"/>
    </location>
</feature>
<evidence type="ECO:0000256" key="1">
    <source>
        <dbReference type="ARBA" id="ARBA00004924"/>
    </source>
</evidence>
<dbReference type="GO" id="GO:0016410">
    <property type="term" value="F:N-acyltransferase activity"/>
    <property type="evidence" value="ECO:0007669"/>
    <property type="project" value="TreeGrafter"/>
</dbReference>
<dbReference type="AlphaFoldDB" id="A0A918P4Y5"/>
<dbReference type="SUPFAM" id="SSF55729">
    <property type="entry name" value="Acyl-CoA N-acyltransferases (Nat)"/>
    <property type="match status" value="1"/>
</dbReference>
<gene>
    <name evidence="3" type="primary">alcB</name>
    <name evidence="3" type="ORF">GCM10011289_24610</name>
</gene>
<dbReference type="PANTHER" id="PTHR31438:SF1">
    <property type="entry name" value="LYSINE N-ACYLTRANSFERASE C17G9.06C-RELATED"/>
    <property type="match status" value="1"/>
</dbReference>
<dbReference type="Gene3D" id="3.40.630.30">
    <property type="match status" value="1"/>
</dbReference>
<protein>
    <submittedName>
        <fullName evidence="3">Alcaligin biosynthesis protein</fullName>
    </submittedName>
</protein>
<dbReference type="Proteomes" id="UP000645257">
    <property type="component" value="Unassembled WGS sequence"/>
</dbReference>
<name>A0A918P4Y5_9NEIS</name>